<evidence type="ECO:0000313" key="3">
    <source>
        <dbReference type="Proteomes" id="UP000800096"/>
    </source>
</evidence>
<feature type="transmembrane region" description="Helical" evidence="1">
    <location>
        <begin position="329"/>
        <end position="354"/>
    </location>
</feature>
<sequence>MNCSTTVPGLLSGGTRGWVGQSNDRGTLDIVVSSSITIFLCIWTTVCVNVPSPEHGVWAIFRDRWHMFCLGLLGPEFTVLLAIGQYCSARASVRQFKAKYNIWTVKHGFFADMGGIHLQVENLKSFPITSKQLYFLAEHDFIAFPHITTTMINDKNKSDGLTRLIASLQILWFTLSTISRPIKGYATTTLEITTLAYIFCAWASMFFWRCKPMDVQDPIMVPCKVPLAAIVDHHGHSAAGHFHFTPLDFVDRQEWIGSKLWTYYVSLLRRMKIIYVYEKELPARHFSSFNFMPPDKPYVILILMIACSYSAIFLAAWNLHFPTDLERVIWRVCTAGTMGIVVCGGVFEVVGILIELHRRRPFFPDSDSNSEHQPYEIPVLVRSHALVAEPKTRWQLLLQNAQNKTEDKDPYFDIRLRSLLVTTPLCALYCLFRAYIIVADIITLRELPASAFLAIQWSTYIPHI</sequence>
<keyword evidence="1" id="KW-0472">Membrane</keyword>
<dbReference type="EMBL" id="ML979135">
    <property type="protein sequence ID" value="KAF1916391.1"/>
    <property type="molecule type" value="Genomic_DNA"/>
</dbReference>
<dbReference type="PANTHER" id="PTHR35043">
    <property type="entry name" value="TRANSCRIPTION FACTOR DOMAIN-CONTAINING PROTEIN"/>
    <property type="match status" value="1"/>
</dbReference>
<organism evidence="2 3">
    <name type="scientific">Ampelomyces quisqualis</name>
    <name type="common">Powdery mildew agent</name>
    <dbReference type="NCBI Taxonomy" id="50730"/>
    <lineage>
        <taxon>Eukaryota</taxon>
        <taxon>Fungi</taxon>
        <taxon>Dikarya</taxon>
        <taxon>Ascomycota</taxon>
        <taxon>Pezizomycotina</taxon>
        <taxon>Dothideomycetes</taxon>
        <taxon>Pleosporomycetidae</taxon>
        <taxon>Pleosporales</taxon>
        <taxon>Pleosporineae</taxon>
        <taxon>Phaeosphaeriaceae</taxon>
        <taxon>Ampelomyces</taxon>
    </lineage>
</organism>
<dbReference type="AlphaFoldDB" id="A0A6A5QKX1"/>
<accession>A0A6A5QKX1</accession>
<dbReference type="OrthoDB" id="9451547at2759"/>
<feature type="transmembrane region" description="Helical" evidence="1">
    <location>
        <begin position="185"/>
        <end position="208"/>
    </location>
</feature>
<name>A0A6A5QKX1_AMPQU</name>
<gene>
    <name evidence="2" type="ORF">BDU57DRAFT_516489</name>
</gene>
<keyword evidence="3" id="KW-1185">Reference proteome</keyword>
<proteinExistence type="predicted"/>
<protein>
    <submittedName>
        <fullName evidence="2">Uncharacterized protein</fullName>
    </submittedName>
</protein>
<feature type="transmembrane region" description="Helical" evidence="1">
    <location>
        <begin position="26"/>
        <end position="45"/>
    </location>
</feature>
<feature type="transmembrane region" description="Helical" evidence="1">
    <location>
        <begin position="298"/>
        <end position="317"/>
    </location>
</feature>
<keyword evidence="1" id="KW-0812">Transmembrane</keyword>
<keyword evidence="1" id="KW-1133">Transmembrane helix</keyword>
<dbReference type="PANTHER" id="PTHR35043:SF8">
    <property type="entry name" value="DUF4220 DOMAIN-CONTAINING PROTEIN"/>
    <property type="match status" value="1"/>
</dbReference>
<evidence type="ECO:0000313" key="2">
    <source>
        <dbReference type="EMBL" id="KAF1916391.1"/>
    </source>
</evidence>
<feature type="transmembrane region" description="Helical" evidence="1">
    <location>
        <begin position="65"/>
        <end position="87"/>
    </location>
</feature>
<dbReference type="Proteomes" id="UP000800096">
    <property type="component" value="Unassembled WGS sequence"/>
</dbReference>
<reference evidence="2" key="1">
    <citation type="journal article" date="2020" name="Stud. Mycol.">
        <title>101 Dothideomycetes genomes: a test case for predicting lifestyles and emergence of pathogens.</title>
        <authorList>
            <person name="Haridas S."/>
            <person name="Albert R."/>
            <person name="Binder M."/>
            <person name="Bloem J."/>
            <person name="Labutti K."/>
            <person name="Salamov A."/>
            <person name="Andreopoulos B."/>
            <person name="Baker S."/>
            <person name="Barry K."/>
            <person name="Bills G."/>
            <person name="Bluhm B."/>
            <person name="Cannon C."/>
            <person name="Castanera R."/>
            <person name="Culley D."/>
            <person name="Daum C."/>
            <person name="Ezra D."/>
            <person name="Gonzalez J."/>
            <person name="Henrissat B."/>
            <person name="Kuo A."/>
            <person name="Liang C."/>
            <person name="Lipzen A."/>
            <person name="Lutzoni F."/>
            <person name="Magnuson J."/>
            <person name="Mondo S."/>
            <person name="Nolan M."/>
            <person name="Ohm R."/>
            <person name="Pangilinan J."/>
            <person name="Park H.-J."/>
            <person name="Ramirez L."/>
            <person name="Alfaro M."/>
            <person name="Sun H."/>
            <person name="Tritt A."/>
            <person name="Yoshinaga Y."/>
            <person name="Zwiers L.-H."/>
            <person name="Turgeon B."/>
            <person name="Goodwin S."/>
            <person name="Spatafora J."/>
            <person name="Crous P."/>
            <person name="Grigoriev I."/>
        </authorList>
    </citation>
    <scope>NUCLEOTIDE SEQUENCE</scope>
    <source>
        <strain evidence="2">HMLAC05119</strain>
    </source>
</reference>
<evidence type="ECO:0000256" key="1">
    <source>
        <dbReference type="SAM" id="Phobius"/>
    </source>
</evidence>